<evidence type="ECO:0000313" key="1">
    <source>
        <dbReference type="EMBL" id="KRP74824.1"/>
    </source>
</evidence>
<accession>A0A0R3API1</accession>
<proteinExistence type="predicted"/>
<organism evidence="1 2">
    <name type="scientific">Pseudomonas paralactis</name>
    <dbReference type="NCBI Taxonomy" id="1615673"/>
    <lineage>
        <taxon>Bacteria</taxon>
        <taxon>Pseudomonadati</taxon>
        <taxon>Pseudomonadota</taxon>
        <taxon>Gammaproteobacteria</taxon>
        <taxon>Pseudomonadales</taxon>
        <taxon>Pseudomonadaceae</taxon>
        <taxon>Pseudomonas</taxon>
    </lineage>
</organism>
<sequence length="112" mass="12533">MTVVKALNLASYGCQLLALFLATRIDLKAFALAKASSELPDTVYADQYLAAKEGKQHFPSEAELVRKRRIWHRLAGCLAQGVCLRSAGFLRIFGTAMVSLRFGFRWPRKLCI</sequence>
<comment type="caution">
    <text evidence="1">The sequence shown here is derived from an EMBL/GenBank/DDBJ whole genome shotgun (WGS) entry which is preliminary data.</text>
</comment>
<dbReference type="Proteomes" id="UP000050852">
    <property type="component" value="Unassembled WGS sequence"/>
</dbReference>
<evidence type="ECO:0000313" key="2">
    <source>
        <dbReference type="Proteomes" id="UP000050852"/>
    </source>
</evidence>
<gene>
    <name evidence="1" type="ORF">TX23_01125</name>
</gene>
<dbReference type="EMBL" id="JYLN01000001">
    <property type="protein sequence ID" value="KRP74824.1"/>
    <property type="molecule type" value="Genomic_DNA"/>
</dbReference>
<reference evidence="1 2" key="1">
    <citation type="submission" date="2015-02" db="EMBL/GenBank/DDBJ databases">
        <title>Two Pseudomonas sp. nov., isolated from raw milk.</title>
        <authorList>
            <person name="Wenning M."/>
            <person name="von Neubeck M."/>
            <person name="Huptas C."/>
            <person name="Scherer S."/>
        </authorList>
    </citation>
    <scope>NUCLEOTIDE SEQUENCE [LARGE SCALE GENOMIC DNA]</scope>
    <source>
        <strain evidence="1 2">DSM 29164</strain>
    </source>
</reference>
<name>A0A0R3API1_9PSED</name>
<protein>
    <submittedName>
        <fullName evidence="1">Uncharacterized protein</fullName>
    </submittedName>
</protein>
<dbReference type="AlphaFoldDB" id="A0A0R3API1"/>
<dbReference type="PATRIC" id="fig|1615673.3.peg.1148"/>